<feature type="region of interest" description="Aspartate" evidence="7">
    <location>
        <begin position="195"/>
        <end position="198"/>
    </location>
</feature>
<dbReference type="GO" id="GO:0004815">
    <property type="term" value="F:aspartate-tRNA ligase activity"/>
    <property type="evidence" value="ECO:0007669"/>
    <property type="project" value="UniProtKB-UniRule"/>
</dbReference>
<dbReference type="InterPro" id="IPR045864">
    <property type="entry name" value="aa-tRNA-synth_II/BPL/LPL"/>
</dbReference>
<organism evidence="10 11">
    <name type="scientific">Candidatus Berkelbacteria bacterium Licking1014_85</name>
    <dbReference type="NCBI Taxonomy" id="2017148"/>
    <lineage>
        <taxon>Bacteria</taxon>
        <taxon>Candidatus Berkelbacteria</taxon>
    </lineage>
</organism>
<evidence type="ECO:0000256" key="4">
    <source>
        <dbReference type="ARBA" id="ARBA00022840"/>
    </source>
</evidence>
<feature type="domain" description="Aminoacyl-transfer RNA synthetases class-II family profile" evidence="9">
    <location>
        <begin position="146"/>
        <end position="430"/>
    </location>
</feature>
<dbReference type="EMBL" id="VMGI01000002">
    <property type="protein sequence ID" value="TSC94118.1"/>
    <property type="molecule type" value="Genomic_DNA"/>
</dbReference>
<dbReference type="GO" id="GO:0050560">
    <property type="term" value="F:aspartate-tRNA(Asn) ligase activity"/>
    <property type="evidence" value="ECO:0007669"/>
    <property type="project" value="UniProtKB-EC"/>
</dbReference>
<evidence type="ECO:0000256" key="6">
    <source>
        <dbReference type="ARBA" id="ARBA00023146"/>
    </source>
</evidence>
<dbReference type="AlphaFoldDB" id="A0A554LMP4"/>
<dbReference type="Pfam" id="PF01336">
    <property type="entry name" value="tRNA_anti-codon"/>
    <property type="match status" value="1"/>
</dbReference>
<comment type="catalytic activity">
    <reaction evidence="7">
        <text>tRNA(Asx) + L-aspartate + ATP = L-aspartyl-tRNA(Asx) + AMP + diphosphate</text>
        <dbReference type="Rhea" id="RHEA:18349"/>
        <dbReference type="Rhea" id="RHEA-COMP:9710"/>
        <dbReference type="Rhea" id="RHEA-COMP:9711"/>
        <dbReference type="ChEBI" id="CHEBI:29991"/>
        <dbReference type="ChEBI" id="CHEBI:30616"/>
        <dbReference type="ChEBI" id="CHEBI:33019"/>
        <dbReference type="ChEBI" id="CHEBI:78442"/>
        <dbReference type="ChEBI" id="CHEBI:78516"/>
        <dbReference type="ChEBI" id="CHEBI:456215"/>
        <dbReference type="EC" id="6.1.1.23"/>
    </reaction>
</comment>
<feature type="compositionally biased region" description="Basic and acidic residues" evidence="8">
    <location>
        <begin position="446"/>
        <end position="465"/>
    </location>
</feature>
<evidence type="ECO:0000313" key="10">
    <source>
        <dbReference type="EMBL" id="TSC94118.1"/>
    </source>
</evidence>
<evidence type="ECO:0000256" key="3">
    <source>
        <dbReference type="ARBA" id="ARBA00022741"/>
    </source>
</evidence>
<accession>A0A554LMP4</accession>
<dbReference type="PANTHER" id="PTHR22594:SF5">
    <property type="entry name" value="ASPARTATE--TRNA LIGASE, MITOCHONDRIAL"/>
    <property type="match status" value="1"/>
</dbReference>
<evidence type="ECO:0000256" key="5">
    <source>
        <dbReference type="ARBA" id="ARBA00022917"/>
    </source>
</evidence>
<dbReference type="InterPro" id="IPR002312">
    <property type="entry name" value="Asp/Asn-tRNA-synth_IIb"/>
</dbReference>
<name>A0A554LMP4_9BACT</name>
<dbReference type="SUPFAM" id="SSF55681">
    <property type="entry name" value="Class II aaRS and biotin synthetases"/>
    <property type="match status" value="1"/>
</dbReference>
<dbReference type="InterPro" id="IPR004115">
    <property type="entry name" value="GAD-like_sf"/>
</dbReference>
<protein>
    <recommendedName>
        <fullName evidence="7">Aspartate--tRNA(Asp/Asn) ligase</fullName>
        <ecNumber evidence="7">6.1.1.23</ecNumber>
    </recommendedName>
    <alternativeName>
        <fullName evidence="7">Aspartyl-tRNA synthetase</fullName>
        <shortName evidence="7">AspRS</shortName>
    </alternativeName>
    <alternativeName>
        <fullName evidence="7">Non-discriminating aspartyl-tRNA synthetase</fullName>
        <shortName evidence="7">ND-AspRS</shortName>
    </alternativeName>
</protein>
<feature type="binding site" evidence="7">
    <location>
        <position position="226"/>
    </location>
    <ligand>
        <name>ATP</name>
        <dbReference type="ChEBI" id="CHEBI:30616"/>
    </ligand>
</feature>
<comment type="function">
    <text evidence="7">Aspartyl-tRNA synthetase with relaxed tRNA specificity since it is able to aspartylate not only its cognate tRNA(Asp) but also tRNA(Asn). Reaction proceeds in two steps: L-aspartate is first activated by ATP to form Asp-AMP and then transferred to the acceptor end of tRNA(Asp/Asn).</text>
</comment>
<evidence type="ECO:0000256" key="2">
    <source>
        <dbReference type="ARBA" id="ARBA00022598"/>
    </source>
</evidence>
<dbReference type="NCBIfam" id="TIGR00459">
    <property type="entry name" value="aspS_bact"/>
    <property type="match status" value="1"/>
</dbReference>
<feature type="binding site" evidence="7">
    <location>
        <position position="217"/>
    </location>
    <ligand>
        <name>L-aspartate</name>
        <dbReference type="ChEBI" id="CHEBI:29991"/>
    </ligand>
</feature>
<dbReference type="GO" id="GO:0006422">
    <property type="term" value="P:aspartyl-tRNA aminoacylation"/>
    <property type="evidence" value="ECO:0007669"/>
    <property type="project" value="UniProtKB-UniRule"/>
</dbReference>
<dbReference type="SUPFAM" id="SSF50249">
    <property type="entry name" value="Nucleic acid-binding proteins"/>
    <property type="match status" value="1"/>
</dbReference>
<sequence>MKRKLNKELNDLVGEKIRICGWINTCRDHGKLIFLDLRDISGLCQIVILPDNKDYKIAEKIKIESVVEIIGKVQKRPDNAINDKIASGKVEVVASEIKVISQSEDLPFEIDNTQNINEETRLKYRYLDLRSSRMRENILFRARANKFIRDYLVKNDFIEIETPFLTKSTPEGARDYVVPSRISPGNFYALPQSPQQYKQLLMVAGFEKYFQIVRCMRDEDQRGDRQPEFTQIDIEASFIDQEYIIGLIEKMLINFVKELSPEKTITQVPFPRITYQESIQKYKTDKPDLRKNKNNKNELAFAWIVDFPMFEKKDNGSFGPAHHPFTGIKNEYIDDFENRNPETVIANQYDLALNGSEIAGGSIRTHDSKVLERVFKFLGHSEEQISNQFGHLLQAFKFGVPPHGGIAIGYDRLLTILRAEKSIREVIAFPKTGDARDPLMDSPSKISHDQLKELHLEVKNPTKKK</sequence>
<comment type="similarity">
    <text evidence="1 7">Belongs to the class-II aminoacyl-tRNA synthetase family. Type 1 subfamily.</text>
</comment>
<dbReference type="CDD" id="cd00777">
    <property type="entry name" value="AspRS_core"/>
    <property type="match status" value="1"/>
</dbReference>
<keyword evidence="5 7" id="KW-0648">Protein biosynthesis</keyword>
<feature type="binding site" evidence="7">
    <location>
        <begin position="409"/>
        <end position="412"/>
    </location>
    <ligand>
        <name>ATP</name>
        <dbReference type="ChEBI" id="CHEBI:30616"/>
    </ligand>
</feature>
<dbReference type="InterPro" id="IPR004365">
    <property type="entry name" value="NA-bd_OB_tRNA"/>
</dbReference>
<dbReference type="Proteomes" id="UP000315589">
    <property type="component" value="Unassembled WGS sequence"/>
</dbReference>
<feature type="binding site" evidence="7">
    <location>
        <position position="322"/>
    </location>
    <ligand>
        <name>L-aspartate</name>
        <dbReference type="ChEBI" id="CHEBI:29991"/>
    </ligand>
</feature>
<keyword evidence="4 7" id="KW-0067">ATP-binding</keyword>
<feature type="binding site" evidence="7">
    <location>
        <position position="171"/>
    </location>
    <ligand>
        <name>L-aspartate</name>
        <dbReference type="ChEBI" id="CHEBI:29991"/>
    </ligand>
</feature>
<dbReference type="PRINTS" id="PR01042">
    <property type="entry name" value="TRNASYNTHASP"/>
</dbReference>
<dbReference type="Gene3D" id="2.40.50.140">
    <property type="entry name" value="Nucleic acid-binding proteins"/>
    <property type="match status" value="1"/>
</dbReference>
<dbReference type="Gene3D" id="3.30.1360.30">
    <property type="entry name" value="GAD-like domain"/>
    <property type="match status" value="1"/>
</dbReference>
<gene>
    <name evidence="7" type="primary">aspS</name>
    <name evidence="10" type="ORF">CEN91_22</name>
</gene>
<keyword evidence="6 7" id="KW-0030">Aminoacyl-tRNA synthetase</keyword>
<reference evidence="10 11" key="1">
    <citation type="submission" date="2017-07" db="EMBL/GenBank/DDBJ databases">
        <title>Mechanisms for carbon and nitrogen cycling indicate functional differentiation within the Candidate Phyla Radiation.</title>
        <authorList>
            <person name="Danczak R.E."/>
            <person name="Johnston M.D."/>
            <person name="Kenah C."/>
            <person name="Slattery M."/>
            <person name="Wrighton K.C."/>
            <person name="Wilkins M.J."/>
        </authorList>
    </citation>
    <scope>NUCLEOTIDE SEQUENCE [LARGE SCALE GENOMIC DNA]</scope>
    <source>
        <strain evidence="10">Licking1014_85</strain>
    </source>
</reference>
<dbReference type="InterPro" id="IPR047090">
    <property type="entry name" value="AspRS_core"/>
</dbReference>
<dbReference type="GO" id="GO:0003676">
    <property type="term" value="F:nucleic acid binding"/>
    <property type="evidence" value="ECO:0007669"/>
    <property type="project" value="InterPro"/>
</dbReference>
<feature type="binding site" evidence="7">
    <location>
        <begin position="217"/>
        <end position="219"/>
    </location>
    <ligand>
        <name>ATP</name>
        <dbReference type="ChEBI" id="CHEBI:30616"/>
    </ligand>
</feature>
<feature type="binding site" evidence="7">
    <location>
        <position position="357"/>
    </location>
    <ligand>
        <name>ATP</name>
        <dbReference type="ChEBI" id="CHEBI:30616"/>
    </ligand>
</feature>
<proteinExistence type="inferred from homology"/>
<feature type="site" description="Important for tRNA non-discrimination" evidence="7">
    <location>
        <position position="29"/>
    </location>
</feature>
<evidence type="ECO:0000259" key="9">
    <source>
        <dbReference type="PROSITE" id="PS50862"/>
    </source>
</evidence>
<comment type="subcellular location">
    <subcellularLocation>
        <location evidence="7">Cytoplasm</location>
    </subcellularLocation>
</comment>
<dbReference type="InterPro" id="IPR012340">
    <property type="entry name" value="NA-bd_OB-fold"/>
</dbReference>
<comment type="subunit">
    <text evidence="7">Homodimer.</text>
</comment>
<dbReference type="GO" id="GO:0005524">
    <property type="term" value="F:ATP binding"/>
    <property type="evidence" value="ECO:0007669"/>
    <property type="project" value="UniProtKB-UniRule"/>
</dbReference>
<feature type="region of interest" description="Disordered" evidence="8">
    <location>
        <begin position="437"/>
        <end position="465"/>
    </location>
</feature>
<dbReference type="InterPro" id="IPR004364">
    <property type="entry name" value="Aa-tRNA-synt_II"/>
</dbReference>
<dbReference type="PANTHER" id="PTHR22594">
    <property type="entry name" value="ASPARTYL/LYSYL-TRNA SYNTHETASE"/>
    <property type="match status" value="1"/>
</dbReference>
<dbReference type="PROSITE" id="PS50862">
    <property type="entry name" value="AA_TRNA_LIGASE_II"/>
    <property type="match status" value="1"/>
</dbReference>
<comment type="caution">
    <text evidence="7">Lacks conserved residue(s) required for the propagation of feature annotation.</text>
</comment>
<keyword evidence="2 7" id="KW-0436">Ligase</keyword>
<dbReference type="Gene3D" id="3.30.930.10">
    <property type="entry name" value="Bira Bifunctional Protein, Domain 2"/>
    <property type="match status" value="2"/>
</dbReference>
<dbReference type="GO" id="GO:0005737">
    <property type="term" value="C:cytoplasm"/>
    <property type="evidence" value="ECO:0007669"/>
    <property type="project" value="UniProtKB-SubCell"/>
</dbReference>
<keyword evidence="7" id="KW-0963">Cytoplasm</keyword>
<feature type="binding site" evidence="7">
    <location>
        <position position="364"/>
    </location>
    <ligand>
        <name>L-aspartate</name>
        <dbReference type="ChEBI" id="CHEBI:29991"/>
    </ligand>
</feature>
<evidence type="ECO:0000256" key="1">
    <source>
        <dbReference type="ARBA" id="ARBA00006303"/>
    </source>
</evidence>
<dbReference type="EC" id="6.1.1.23" evidence="7"/>
<comment type="caution">
    <text evidence="10">The sequence shown here is derived from an EMBL/GenBank/DDBJ whole genome shotgun (WGS) entry which is preliminary data.</text>
</comment>
<keyword evidence="3 7" id="KW-0547">Nucleotide-binding</keyword>
<dbReference type="InterPro" id="IPR006195">
    <property type="entry name" value="aa-tRNA-synth_II"/>
</dbReference>
<dbReference type="HAMAP" id="MF_00044">
    <property type="entry name" value="Asp_tRNA_synth_type1"/>
    <property type="match status" value="1"/>
</dbReference>
<evidence type="ECO:0000256" key="8">
    <source>
        <dbReference type="SAM" id="MobiDB-lite"/>
    </source>
</evidence>
<dbReference type="CDD" id="cd04317">
    <property type="entry name" value="EcAspRS_like_N"/>
    <property type="match status" value="1"/>
</dbReference>
<evidence type="ECO:0000313" key="11">
    <source>
        <dbReference type="Proteomes" id="UP000315589"/>
    </source>
</evidence>
<dbReference type="Pfam" id="PF00152">
    <property type="entry name" value="tRNA-synt_2"/>
    <property type="match status" value="1"/>
</dbReference>
<dbReference type="InterPro" id="IPR047089">
    <property type="entry name" value="Asp-tRNA-ligase_1_N"/>
</dbReference>
<evidence type="ECO:0000256" key="7">
    <source>
        <dbReference type="HAMAP-Rule" id="MF_00044"/>
    </source>
</evidence>
<dbReference type="InterPro" id="IPR004524">
    <property type="entry name" value="Asp-tRNA-ligase_1"/>
</dbReference>